<feature type="domain" description="HD" evidence="1">
    <location>
        <begin position="34"/>
        <end position="139"/>
    </location>
</feature>
<reference evidence="2 3" key="1">
    <citation type="submission" date="2016-11" db="EMBL/GenBank/DDBJ databases">
        <authorList>
            <person name="Jaros S."/>
            <person name="Januszkiewicz K."/>
            <person name="Wedrychowicz H."/>
        </authorList>
    </citation>
    <scope>NUCLEOTIDE SEQUENCE [LARGE SCALE GENOMIC DNA]</scope>
    <source>
        <strain evidence="2 3">DSM 17477</strain>
    </source>
</reference>
<dbReference type="OrthoDB" id="360187at2"/>
<dbReference type="STRING" id="1121476.SAMN02745751_02859"/>
<dbReference type="Proteomes" id="UP000184052">
    <property type="component" value="Unassembled WGS sequence"/>
</dbReference>
<dbReference type="InterPro" id="IPR003607">
    <property type="entry name" value="HD/PDEase_dom"/>
</dbReference>
<evidence type="ECO:0000259" key="1">
    <source>
        <dbReference type="Pfam" id="PF01966"/>
    </source>
</evidence>
<evidence type="ECO:0000313" key="3">
    <source>
        <dbReference type="Proteomes" id="UP000184052"/>
    </source>
</evidence>
<gene>
    <name evidence="2" type="ORF">SAMN02745751_02859</name>
</gene>
<name>A0A1M6KC00_9FIRM</name>
<evidence type="ECO:0000313" key="2">
    <source>
        <dbReference type="EMBL" id="SHJ56444.1"/>
    </source>
</evidence>
<dbReference type="CDD" id="cd00077">
    <property type="entry name" value="HDc"/>
    <property type="match status" value="1"/>
</dbReference>
<keyword evidence="3" id="KW-1185">Reference proteome</keyword>
<protein>
    <recommendedName>
        <fullName evidence="1">HD domain-containing protein</fullName>
    </recommendedName>
</protein>
<proteinExistence type="predicted"/>
<organism evidence="2 3">
    <name type="scientific">Dethiosulfatibacter aminovorans DSM 17477</name>
    <dbReference type="NCBI Taxonomy" id="1121476"/>
    <lineage>
        <taxon>Bacteria</taxon>
        <taxon>Bacillati</taxon>
        <taxon>Bacillota</taxon>
        <taxon>Tissierellia</taxon>
        <taxon>Dethiosulfatibacter</taxon>
    </lineage>
</organism>
<dbReference type="Pfam" id="PF01966">
    <property type="entry name" value="HD"/>
    <property type="match status" value="1"/>
</dbReference>
<dbReference type="InterPro" id="IPR006674">
    <property type="entry name" value="HD_domain"/>
</dbReference>
<sequence length="162" mass="19181">MKFSDHRFMKVAGPIISNSVFQKMKHIKHHDESVYEHVLDVAYQSYKIAYKMGLDWESTIRGALLHDFYLYKFDKTPRLRLPLDAFLHAVRHPVIALENAKEIFELNEKECNIIKSHMFPARIPKFKESWIVSMVDKFLAVIEYYNNYKKRITGTEEALKEA</sequence>
<dbReference type="EMBL" id="FQZL01000025">
    <property type="protein sequence ID" value="SHJ56444.1"/>
    <property type="molecule type" value="Genomic_DNA"/>
</dbReference>
<dbReference type="SUPFAM" id="SSF109604">
    <property type="entry name" value="HD-domain/PDEase-like"/>
    <property type="match status" value="1"/>
</dbReference>
<dbReference type="RefSeq" id="WP_073050247.1">
    <property type="nucleotide sequence ID" value="NZ_FQZL01000025.1"/>
</dbReference>
<accession>A0A1M6KC00</accession>
<dbReference type="AlphaFoldDB" id="A0A1M6KC00"/>
<dbReference type="Gene3D" id="1.10.3210.10">
    <property type="entry name" value="Hypothetical protein af1432"/>
    <property type="match status" value="1"/>
</dbReference>